<evidence type="ECO:0000256" key="4">
    <source>
        <dbReference type="ARBA" id="ARBA00022533"/>
    </source>
</evidence>
<comment type="similarity">
    <text evidence="3 10">Belongs to the glycogen phosphorylase family.</text>
</comment>
<dbReference type="PANTHER" id="PTHR11468:SF2">
    <property type="entry name" value="GLYCOGEN PHOSPHORYLASE 2"/>
    <property type="match status" value="1"/>
</dbReference>
<dbReference type="SUPFAM" id="SSF53756">
    <property type="entry name" value="UDP-Glycosyltransferase/glycogen phosphorylase"/>
    <property type="match status" value="1"/>
</dbReference>
<dbReference type="AlphaFoldDB" id="A0A1L2FV25"/>
<proteinExistence type="inferred from homology"/>
<name>A0A1L2FV25_9MYCE</name>
<dbReference type="Gene3D" id="3.40.50.2000">
    <property type="entry name" value="Glycogen Phosphorylase B"/>
    <property type="match status" value="3"/>
</dbReference>
<dbReference type="Pfam" id="PF00343">
    <property type="entry name" value="Phosphorylase"/>
    <property type="match status" value="1"/>
</dbReference>
<evidence type="ECO:0000256" key="7">
    <source>
        <dbReference type="ARBA" id="ARBA00022898"/>
    </source>
</evidence>
<reference evidence="12" key="1">
    <citation type="submission" date="2016-06" db="EMBL/GenBank/DDBJ databases">
        <title>A core phylogeny of Dictyostelia derived from 50 functionally divergent proteins retrieved from five existing and six newly sequenced genomes.</title>
        <authorList>
            <person name="Singh R."/>
            <person name="Schilde C."/>
            <person name="Gezzard T."/>
            <person name="Schaap P."/>
        </authorList>
    </citation>
    <scope>NUCLEOTIDE SEQUENCE</scope>
    <source>
        <strain evidence="12">MexM19A</strain>
    </source>
</reference>
<dbReference type="NCBIfam" id="TIGR02093">
    <property type="entry name" value="P_ylase"/>
    <property type="match status" value="1"/>
</dbReference>
<dbReference type="EC" id="2.4.1.1" evidence="10"/>
<feature type="modified residue" description="N6-(pyridoxal phosphate)lysine" evidence="9">
    <location>
        <position position="682"/>
    </location>
</feature>
<evidence type="ECO:0000256" key="2">
    <source>
        <dbReference type="ARBA" id="ARBA00001933"/>
    </source>
</evidence>
<dbReference type="GO" id="GO:0005980">
    <property type="term" value="P:glycogen catabolic process"/>
    <property type="evidence" value="ECO:0007669"/>
    <property type="project" value="TreeGrafter"/>
</dbReference>
<dbReference type="InterPro" id="IPR011833">
    <property type="entry name" value="Glycg_phsphrylas"/>
</dbReference>
<evidence type="ECO:0000256" key="9">
    <source>
        <dbReference type="PIRSR" id="PIRSR000460-1"/>
    </source>
</evidence>
<dbReference type="InterPro" id="IPR000811">
    <property type="entry name" value="Glyco_trans_35"/>
</dbReference>
<accession>A0A1L2FV25</accession>
<evidence type="ECO:0000256" key="11">
    <source>
        <dbReference type="SAM" id="MobiDB-lite"/>
    </source>
</evidence>
<comment type="catalytic activity">
    <reaction evidence="1 10">
        <text>[(1-&gt;4)-alpha-D-glucosyl](n) + phosphate = [(1-&gt;4)-alpha-D-glucosyl](n-1) + alpha-D-glucose 1-phosphate</text>
        <dbReference type="Rhea" id="RHEA:41732"/>
        <dbReference type="Rhea" id="RHEA-COMP:9584"/>
        <dbReference type="Rhea" id="RHEA-COMP:9586"/>
        <dbReference type="ChEBI" id="CHEBI:15444"/>
        <dbReference type="ChEBI" id="CHEBI:43474"/>
        <dbReference type="ChEBI" id="CHEBI:58601"/>
        <dbReference type="EC" id="2.4.1.1"/>
    </reaction>
</comment>
<feature type="region of interest" description="Disordered" evidence="11">
    <location>
        <begin position="897"/>
        <end position="916"/>
    </location>
</feature>
<organism evidence="12">
    <name type="scientific">Cavenderia deminutiva</name>
    <dbReference type="NCBI Taxonomy" id="361123"/>
    <lineage>
        <taxon>Eukaryota</taxon>
        <taxon>Amoebozoa</taxon>
        <taxon>Evosea</taxon>
        <taxon>Eumycetozoa</taxon>
        <taxon>Dictyostelia</taxon>
        <taxon>Acytosteliales</taxon>
        <taxon>Cavenderiaceae</taxon>
        <taxon>Cavenderia</taxon>
    </lineage>
</organism>
<dbReference type="GO" id="GO:0030170">
    <property type="term" value="F:pyridoxal phosphate binding"/>
    <property type="evidence" value="ECO:0007669"/>
    <property type="project" value="InterPro"/>
</dbReference>
<keyword evidence="8 10" id="KW-0119">Carbohydrate metabolism</keyword>
<keyword evidence="4" id="KW-0021">Allosteric enzyme</keyword>
<dbReference type="PANTHER" id="PTHR11468">
    <property type="entry name" value="GLYCOGEN PHOSPHORYLASE"/>
    <property type="match status" value="1"/>
</dbReference>
<dbReference type="FunFam" id="3.40.50.2000:FF:000003">
    <property type="entry name" value="Alpha-1,4 glucan phosphorylase"/>
    <property type="match status" value="1"/>
</dbReference>
<dbReference type="GO" id="GO:0005737">
    <property type="term" value="C:cytoplasm"/>
    <property type="evidence" value="ECO:0007669"/>
    <property type="project" value="TreeGrafter"/>
</dbReference>
<dbReference type="PROSITE" id="PS00102">
    <property type="entry name" value="PHOSPHORYLASE"/>
    <property type="match status" value="1"/>
</dbReference>
<evidence type="ECO:0000256" key="6">
    <source>
        <dbReference type="ARBA" id="ARBA00022679"/>
    </source>
</evidence>
<protein>
    <recommendedName>
        <fullName evidence="10">Alpha-1,4 glucan phosphorylase</fullName>
        <ecNumber evidence="10">2.4.1.1</ecNumber>
    </recommendedName>
</protein>
<keyword evidence="5 10" id="KW-0328">Glycosyltransferase</keyword>
<dbReference type="GO" id="GO:0008184">
    <property type="term" value="F:glycogen phosphorylase activity"/>
    <property type="evidence" value="ECO:0007669"/>
    <property type="project" value="InterPro"/>
</dbReference>
<evidence type="ECO:0000313" key="12">
    <source>
        <dbReference type="EMBL" id="AOE43320.1"/>
    </source>
</evidence>
<comment type="cofactor">
    <cofactor evidence="2 10">
        <name>pyridoxal 5'-phosphate</name>
        <dbReference type="ChEBI" id="CHEBI:597326"/>
    </cofactor>
</comment>
<evidence type="ECO:0000256" key="8">
    <source>
        <dbReference type="ARBA" id="ARBA00023277"/>
    </source>
</evidence>
<dbReference type="PIRSF" id="PIRSF000460">
    <property type="entry name" value="Pprylas_GlgP"/>
    <property type="match status" value="1"/>
</dbReference>
<keyword evidence="7 9" id="KW-0663">Pyridoxal phosphate</keyword>
<keyword evidence="6 10" id="KW-0808">Transferase</keyword>
<feature type="compositionally biased region" description="Polar residues" evidence="11">
    <location>
        <begin position="897"/>
        <end position="910"/>
    </location>
</feature>
<gene>
    <name evidence="12" type="primary">glpD</name>
</gene>
<dbReference type="EMBL" id="KX539474">
    <property type="protein sequence ID" value="AOE43320.1"/>
    <property type="molecule type" value="Genomic_DNA"/>
</dbReference>
<sequence>MKRKRRDVLYFGLFLPVIFQMTRQLFKKNLFVTLNIHWPKQGVNAQTLVVSKPLPTVSEIVSSKDGRIQDFTSSRMFLIGRSLQNGLVSLGLVGKYADALMDLGCHLENLYEEVSQTILYVLDELIINFYYYLRNVMQDLEMEVLEDWLLVSWTLLQQWTTLLVNGEQVELPDYWLNYGSPWEIERLDLSYPIWFYGYVAEKDGELHWEPGEKILAVAYDYPIPGFNTYNTINIRLWSSKPSDEFDLESFNKGDYLGSIEERGKSENITNVLYPNDNTMAGKELRLKQQFLFVSATLQDILSQFKETGKPLKELMRLLVDGEKMKWEDAWDITTRTFSYTNHTVLPEALEKWSVSMVEHLLPRHIRIIYDINERFLKLVEKKWPGDNDKKRMLSIIDESDGRNVCIVTSIVPLIILIIRMAFLAIVGSHTINGVAKLHTELLKSDVFPLFYELWPSKFVNRTNGVTPRRWIYQCNPHLSSLLNKTLGTSRWVVNLDIISDIKKHCDDPNFQKEWMNIKRANKVLIFIFIFLIRMAKYIEKTCDIRVSVDSMFDVQVKRFHEYKRQLLNILGVIHRYLQIKNGKLKNPVPKVIIFAGKAAPGYYMAKKIIKLINSVANVINNDPQIGNLLKLVFIPNYLLNGILMISILLILTPLNTRIVPCSDVSQHISTAGTEASGTSNMKFSMNGGIILGTMDGANIEILEAIGKENMYIFGATSDQVNKIRKEIHDGTHTPDPRWVSVITAIKEGMFGEATKFQPILDSITNGHDHYILSHDFPSCNNLTLVILEYLDIDAQEKIDRDYQDKPKWAKMSILAAAGCGCFSSDRTIKEYADIWNLERCRRKGPMQITNEEASTLLASPSGSPVTAISIERLSPLTVVKPPSGSPMVVNKNEQGNLTTRQIPTPSSTTIGFDVKK</sequence>
<evidence type="ECO:0000256" key="3">
    <source>
        <dbReference type="ARBA" id="ARBA00006047"/>
    </source>
</evidence>
<comment type="function">
    <text evidence="10">Allosteric enzyme that catalyzes the rate-limiting step in glycogen catabolism, the phosphorolytic cleavage of glycogen to produce glucose-1-phosphate, and plays a central role in maintaining cellular and organismal glucose homeostasis.</text>
</comment>
<dbReference type="InterPro" id="IPR035090">
    <property type="entry name" value="Pyridoxal_P_attach_site"/>
</dbReference>
<evidence type="ECO:0000256" key="5">
    <source>
        <dbReference type="ARBA" id="ARBA00022676"/>
    </source>
</evidence>
<evidence type="ECO:0000256" key="10">
    <source>
        <dbReference type="RuleBase" id="RU000587"/>
    </source>
</evidence>
<evidence type="ECO:0000256" key="1">
    <source>
        <dbReference type="ARBA" id="ARBA00001275"/>
    </source>
</evidence>